<evidence type="ECO:0000313" key="2">
    <source>
        <dbReference type="Proteomes" id="UP000184255"/>
    </source>
</evidence>
<reference evidence="2" key="1">
    <citation type="journal article" date="2016" name="Genome Biol. Evol.">
        <title>Comparative 'omics' of the Fusarium fujikuroi species complex highlights differences in genetic potential and metabolite synthesis.</title>
        <authorList>
            <person name="Niehaus E.-M."/>
            <person name="Muensterkoetter M."/>
            <person name="Proctor R.H."/>
            <person name="Brown D.W."/>
            <person name="Sharon A."/>
            <person name="Idan Y."/>
            <person name="Oren-Young L."/>
            <person name="Sieber C.M."/>
            <person name="Novak O."/>
            <person name="Pencik A."/>
            <person name="Tarkowska D."/>
            <person name="Hromadova K."/>
            <person name="Freeman S."/>
            <person name="Maymon M."/>
            <person name="Elazar M."/>
            <person name="Youssef S.A."/>
            <person name="El-Shabrawy E.S.M."/>
            <person name="Shalaby A.B.A."/>
            <person name="Houterman P."/>
            <person name="Brock N.L."/>
            <person name="Burkhardt I."/>
            <person name="Tsavkelova E.A."/>
            <person name="Dickschat J.S."/>
            <person name="Galuszka P."/>
            <person name="Gueldener U."/>
            <person name="Tudzynski B."/>
        </authorList>
    </citation>
    <scope>NUCLEOTIDE SEQUENCE [LARGE SCALE GENOMIC DNA]</scope>
    <source>
        <strain evidence="2">MRC7560</strain>
    </source>
</reference>
<keyword evidence="2" id="KW-1185">Reference proteome</keyword>
<evidence type="ECO:0000313" key="1">
    <source>
        <dbReference type="EMBL" id="CVK89170.1"/>
    </source>
</evidence>
<proteinExistence type="predicted"/>
<dbReference type="RefSeq" id="XP_041679636.1">
    <property type="nucleotide sequence ID" value="XM_041828810.1"/>
</dbReference>
<dbReference type="GeneID" id="65083747"/>
<dbReference type="EMBL" id="FCQH01000003">
    <property type="protein sequence ID" value="CVK89170.1"/>
    <property type="molecule type" value="Genomic_DNA"/>
</dbReference>
<dbReference type="VEuPathDB" id="FungiDB:FMAN_04477"/>
<sequence length="61" mass="7095">MRCPPGIVETTYLVCLRTKLPAYLGPISGRRRLVIESFRGESRHGASDICRDKWFESRTRR</sequence>
<gene>
    <name evidence="1" type="ORF">FMAN_04477</name>
</gene>
<protein>
    <submittedName>
        <fullName evidence="1">Uncharacterized protein</fullName>
    </submittedName>
</protein>
<accession>A0A1L7SRI7</accession>
<dbReference type="Proteomes" id="UP000184255">
    <property type="component" value="Unassembled WGS sequence"/>
</dbReference>
<name>A0A1L7SRI7_FUSMA</name>
<organism evidence="1 2">
    <name type="scientific">Fusarium mangiferae</name>
    <name type="common">Mango malformation disease fungus</name>
    <dbReference type="NCBI Taxonomy" id="192010"/>
    <lineage>
        <taxon>Eukaryota</taxon>
        <taxon>Fungi</taxon>
        <taxon>Dikarya</taxon>
        <taxon>Ascomycota</taxon>
        <taxon>Pezizomycotina</taxon>
        <taxon>Sordariomycetes</taxon>
        <taxon>Hypocreomycetidae</taxon>
        <taxon>Hypocreales</taxon>
        <taxon>Nectriaceae</taxon>
        <taxon>Fusarium</taxon>
        <taxon>Fusarium fujikuroi species complex</taxon>
    </lineage>
</organism>
<dbReference type="AlphaFoldDB" id="A0A1L7SRI7"/>
<comment type="caution">
    <text evidence="1">The sequence shown here is derived from an EMBL/GenBank/DDBJ whole genome shotgun (WGS) entry which is preliminary data.</text>
</comment>